<dbReference type="RefSeq" id="WP_378138416.1">
    <property type="nucleotide sequence ID" value="NZ_JBHSMI010000052.1"/>
</dbReference>
<accession>A0ABW0I1B2</accession>
<proteinExistence type="predicted"/>
<keyword evidence="2" id="KW-1185">Reference proteome</keyword>
<name>A0ABW0I1B2_9BACL</name>
<sequence length="148" mass="16646">MDRKTFTSALEKYLSKNKSASCLTSDGDAFIDRLFAEMNKEKPSVVDIWLKSKLNDKFIYAVEPPKWKGEKDWPYFQGEPMVFLHQFTLDMAAARKMKGGFPVGDTIYVFGAKRALAGDAWETVYKLIGQDNGGGSTEHLNYVQDGTS</sequence>
<comment type="caution">
    <text evidence="1">The sequence shown here is derived from an EMBL/GenBank/DDBJ whole genome shotgun (WGS) entry which is preliminary data.</text>
</comment>
<organism evidence="1 2">
    <name type="scientific">Cohnella soli</name>
    <dbReference type="NCBI Taxonomy" id="425005"/>
    <lineage>
        <taxon>Bacteria</taxon>
        <taxon>Bacillati</taxon>
        <taxon>Bacillota</taxon>
        <taxon>Bacilli</taxon>
        <taxon>Bacillales</taxon>
        <taxon>Paenibacillaceae</taxon>
        <taxon>Cohnella</taxon>
    </lineage>
</organism>
<gene>
    <name evidence="1" type="ORF">ACFPOF_26690</name>
</gene>
<evidence type="ECO:0000313" key="2">
    <source>
        <dbReference type="Proteomes" id="UP001596113"/>
    </source>
</evidence>
<evidence type="ECO:0000313" key="1">
    <source>
        <dbReference type="EMBL" id="MFC5406338.1"/>
    </source>
</evidence>
<reference evidence="2" key="1">
    <citation type="journal article" date="2019" name="Int. J. Syst. Evol. Microbiol.">
        <title>The Global Catalogue of Microorganisms (GCM) 10K type strain sequencing project: providing services to taxonomists for standard genome sequencing and annotation.</title>
        <authorList>
            <consortium name="The Broad Institute Genomics Platform"/>
            <consortium name="The Broad Institute Genome Sequencing Center for Infectious Disease"/>
            <person name="Wu L."/>
            <person name="Ma J."/>
        </authorList>
    </citation>
    <scope>NUCLEOTIDE SEQUENCE [LARGE SCALE GENOMIC DNA]</scope>
    <source>
        <strain evidence="2">CGMCC 1.18575</strain>
    </source>
</reference>
<protein>
    <submittedName>
        <fullName evidence="1">Uncharacterized protein</fullName>
    </submittedName>
</protein>
<dbReference type="Proteomes" id="UP001596113">
    <property type="component" value="Unassembled WGS sequence"/>
</dbReference>
<dbReference type="EMBL" id="JBHSMI010000052">
    <property type="protein sequence ID" value="MFC5406338.1"/>
    <property type="molecule type" value="Genomic_DNA"/>
</dbReference>